<dbReference type="AlphaFoldDB" id="X1HPH2"/>
<comment type="caution">
    <text evidence="1">The sequence shown here is derived from an EMBL/GenBank/DDBJ whole genome shotgun (WGS) entry which is preliminary data.</text>
</comment>
<sequence>MRKMRKVLVAVVVLLLVLSPLTFAQEAEELEKVEETEASDTEFIVKKLDYGVEVLLEPDRPIQRPWSKSFTFDIDYDYKEETSYATTGFWLGNGITSYWLTYSRDVHKEDPGRVSFSFSWAF</sequence>
<name>X1HPH2_9ZZZZ</name>
<evidence type="ECO:0000313" key="1">
    <source>
        <dbReference type="EMBL" id="GAH47193.1"/>
    </source>
</evidence>
<dbReference type="EMBL" id="BARU01006424">
    <property type="protein sequence ID" value="GAH47193.1"/>
    <property type="molecule type" value="Genomic_DNA"/>
</dbReference>
<accession>X1HPH2</accession>
<reference evidence="1" key="1">
    <citation type="journal article" date="2014" name="Front. Microbiol.">
        <title>High frequency of phylogenetically diverse reductive dehalogenase-homologous genes in deep subseafloor sedimentary metagenomes.</title>
        <authorList>
            <person name="Kawai M."/>
            <person name="Futagami T."/>
            <person name="Toyoda A."/>
            <person name="Takaki Y."/>
            <person name="Nishi S."/>
            <person name="Hori S."/>
            <person name="Arai W."/>
            <person name="Tsubouchi T."/>
            <person name="Morono Y."/>
            <person name="Uchiyama I."/>
            <person name="Ito T."/>
            <person name="Fujiyama A."/>
            <person name="Inagaki F."/>
            <person name="Takami H."/>
        </authorList>
    </citation>
    <scope>NUCLEOTIDE SEQUENCE</scope>
    <source>
        <strain evidence="1">Expedition CK06-06</strain>
    </source>
</reference>
<proteinExistence type="predicted"/>
<organism evidence="1">
    <name type="scientific">marine sediment metagenome</name>
    <dbReference type="NCBI Taxonomy" id="412755"/>
    <lineage>
        <taxon>unclassified sequences</taxon>
        <taxon>metagenomes</taxon>
        <taxon>ecological metagenomes</taxon>
    </lineage>
</organism>
<protein>
    <submittedName>
        <fullName evidence="1">Uncharacterized protein</fullName>
    </submittedName>
</protein>
<gene>
    <name evidence="1" type="ORF">S03H2_12640</name>
</gene>